<evidence type="ECO:0000256" key="7">
    <source>
        <dbReference type="ARBA" id="ARBA00023237"/>
    </source>
</evidence>
<dbReference type="PANTHER" id="PTHR30026:SF21">
    <property type="entry name" value="SLR1270 PROTEIN"/>
    <property type="match status" value="1"/>
</dbReference>
<evidence type="ECO:0008006" key="10">
    <source>
        <dbReference type="Google" id="ProtNLM"/>
    </source>
</evidence>
<comment type="subcellular location">
    <subcellularLocation>
        <location evidence="1">Cell outer membrane</location>
    </subcellularLocation>
</comment>
<evidence type="ECO:0000313" key="9">
    <source>
        <dbReference type="Proteomes" id="UP000636110"/>
    </source>
</evidence>
<dbReference type="EMBL" id="WNXC01000003">
    <property type="protein sequence ID" value="MBB2149464.1"/>
    <property type="molecule type" value="Genomic_DNA"/>
</dbReference>
<dbReference type="PANTHER" id="PTHR30026">
    <property type="entry name" value="OUTER MEMBRANE PROTEIN TOLC"/>
    <property type="match status" value="1"/>
</dbReference>
<keyword evidence="3" id="KW-0813">Transport</keyword>
<sequence>MMMKTPLYLTGMLLMLSGISGYSQQHKELSLSHLWELTAEQYPSLTEKQAKIGESEYRKKELRNLAIPQVQLQLQNSLGTFEGTNGAFFPVPGVFNVSGNAAAGQQSGNHTTMNSFGSVLMDWKVSQFGKQQKQIEAAGYEVQEAQSSLEAAKLSLRAKTTRRYLDLLYTSSGRSWADRNADRVKEILDLSVSLAEAGLKPGADTALAAAAYLQAQAQQEDWNGKYQAGQINIKELAPTLVGEQILPLQQYMGKVFAIENSDSVAASHPFLQTLDKQLMVQQLQKEVIGKKQLPSISLLAGYSARGTGINTDGTVQNNYASGFNNGAQNYLVGVGLTWSLTGLYTGSVEKKRAQKQVDAAESRYQLQKIQMNTSLQALSSRIQAQLKQVEKTGSAVHKTTNAYALYLSRYEAGLINLTELLQIQSLLQQVEKSNIEVHQELWTQLNTKAELSGDYSFLFNQLK</sequence>
<evidence type="ECO:0000256" key="4">
    <source>
        <dbReference type="ARBA" id="ARBA00022452"/>
    </source>
</evidence>
<keyword evidence="6" id="KW-0472">Membrane</keyword>
<organism evidence="8 9">
    <name type="scientific">Pedobacter gandavensis</name>
    <dbReference type="NCBI Taxonomy" id="2679963"/>
    <lineage>
        <taxon>Bacteria</taxon>
        <taxon>Pseudomonadati</taxon>
        <taxon>Bacteroidota</taxon>
        <taxon>Sphingobacteriia</taxon>
        <taxon>Sphingobacteriales</taxon>
        <taxon>Sphingobacteriaceae</taxon>
        <taxon>Pedobacter</taxon>
    </lineage>
</organism>
<reference evidence="8 9" key="1">
    <citation type="submission" date="2019-11" db="EMBL/GenBank/DDBJ databases">
        <title>Description of Pedobacter sp. LMG 31462T.</title>
        <authorList>
            <person name="Carlier A."/>
            <person name="Qi S."/>
            <person name="Vandamme P."/>
        </authorList>
    </citation>
    <scope>NUCLEOTIDE SEQUENCE [LARGE SCALE GENOMIC DNA]</scope>
    <source>
        <strain evidence="8 9">LMG 31462</strain>
    </source>
</reference>
<dbReference type="Gene3D" id="1.20.1600.10">
    <property type="entry name" value="Outer membrane efflux proteins (OEP)"/>
    <property type="match status" value="1"/>
</dbReference>
<comment type="caution">
    <text evidence="8">The sequence shown here is derived from an EMBL/GenBank/DDBJ whole genome shotgun (WGS) entry which is preliminary data.</text>
</comment>
<keyword evidence="4" id="KW-1134">Transmembrane beta strand</keyword>
<dbReference type="Pfam" id="PF02321">
    <property type="entry name" value="OEP"/>
    <property type="match status" value="2"/>
</dbReference>
<evidence type="ECO:0000313" key="8">
    <source>
        <dbReference type="EMBL" id="MBB2149464.1"/>
    </source>
</evidence>
<evidence type="ECO:0000256" key="6">
    <source>
        <dbReference type="ARBA" id="ARBA00023136"/>
    </source>
</evidence>
<keyword evidence="9" id="KW-1185">Reference proteome</keyword>
<dbReference type="Proteomes" id="UP000636110">
    <property type="component" value="Unassembled WGS sequence"/>
</dbReference>
<keyword evidence="7" id="KW-0998">Cell outer membrane</keyword>
<dbReference type="SUPFAM" id="SSF56954">
    <property type="entry name" value="Outer membrane efflux proteins (OEP)"/>
    <property type="match status" value="1"/>
</dbReference>
<evidence type="ECO:0000256" key="5">
    <source>
        <dbReference type="ARBA" id="ARBA00022692"/>
    </source>
</evidence>
<gene>
    <name evidence="8" type="ORF">GM920_11180</name>
</gene>
<evidence type="ECO:0000256" key="1">
    <source>
        <dbReference type="ARBA" id="ARBA00004442"/>
    </source>
</evidence>
<accession>A0ABR6EW09</accession>
<proteinExistence type="inferred from homology"/>
<dbReference type="InterPro" id="IPR051906">
    <property type="entry name" value="TolC-like"/>
</dbReference>
<keyword evidence="5" id="KW-0812">Transmembrane</keyword>
<evidence type="ECO:0000256" key="3">
    <source>
        <dbReference type="ARBA" id="ARBA00022448"/>
    </source>
</evidence>
<evidence type="ECO:0000256" key="2">
    <source>
        <dbReference type="ARBA" id="ARBA00007613"/>
    </source>
</evidence>
<comment type="similarity">
    <text evidence="2">Belongs to the outer membrane factor (OMF) (TC 1.B.17) family.</text>
</comment>
<name>A0ABR6EW09_9SPHI</name>
<protein>
    <recommendedName>
        <fullName evidence="10">TolC family protein</fullName>
    </recommendedName>
</protein>
<dbReference type="RefSeq" id="WP_182957091.1">
    <property type="nucleotide sequence ID" value="NZ_WNXC01000003.1"/>
</dbReference>
<dbReference type="InterPro" id="IPR003423">
    <property type="entry name" value="OMP_efflux"/>
</dbReference>